<dbReference type="Pfam" id="PF02615">
    <property type="entry name" value="Ldh_2"/>
    <property type="match status" value="1"/>
</dbReference>
<evidence type="ECO:0000313" key="3">
    <source>
        <dbReference type="EMBL" id="BAJ63513.1"/>
    </source>
</evidence>
<dbReference type="InterPro" id="IPR043143">
    <property type="entry name" value="Mal/L-sulf/L-lact_DH-like_NADP"/>
</dbReference>
<dbReference type="GO" id="GO:0016491">
    <property type="term" value="F:oxidoreductase activity"/>
    <property type="evidence" value="ECO:0007669"/>
    <property type="project" value="UniProtKB-KW"/>
</dbReference>
<dbReference type="eggNOG" id="COG2055">
    <property type="taxonomic scope" value="Bacteria"/>
</dbReference>
<dbReference type="FunCoup" id="E8N4Z9">
    <property type="interactions" value="18"/>
</dbReference>
<dbReference type="PANTHER" id="PTHR11091">
    <property type="entry name" value="OXIDOREDUCTASE-RELATED"/>
    <property type="match status" value="1"/>
</dbReference>
<reference evidence="3 4" key="1">
    <citation type="submission" date="2010-12" db="EMBL/GenBank/DDBJ databases">
        <title>Whole genome sequence of Anaerolinea thermophila UNI-1.</title>
        <authorList>
            <person name="Narita-Yamada S."/>
            <person name="Kishi E."/>
            <person name="Watanabe Y."/>
            <person name="Takasaki K."/>
            <person name="Ankai A."/>
            <person name="Oguchi A."/>
            <person name="Fukui S."/>
            <person name="Takahashi M."/>
            <person name="Yashiro I."/>
            <person name="Hosoyama A."/>
            <person name="Sekiguchi Y."/>
            <person name="Hanada S."/>
            <person name="Fujita N."/>
        </authorList>
    </citation>
    <scope>NUCLEOTIDE SEQUENCE [LARGE SCALE GENOMIC DNA]</scope>
    <source>
        <strain evidence="4">DSM 14523 / JCM 11388 / NBRC 100420 / UNI-1</strain>
    </source>
</reference>
<protein>
    <submittedName>
        <fullName evidence="3">Oxidoreductase</fullName>
        <ecNumber evidence="3">1.1.1.-</ecNumber>
    </submittedName>
</protein>
<dbReference type="AlphaFoldDB" id="E8N4Z9"/>
<dbReference type="Gene3D" id="3.30.1370.60">
    <property type="entry name" value="Hypothetical oxidoreductase yiak, domain 2"/>
    <property type="match status" value="1"/>
</dbReference>
<dbReference type="KEGG" id="atm:ANT_14850"/>
<evidence type="ECO:0000256" key="2">
    <source>
        <dbReference type="ARBA" id="ARBA00023002"/>
    </source>
</evidence>
<proteinExistence type="inferred from homology"/>
<dbReference type="OrthoDB" id="9769447at2"/>
<dbReference type="InParanoid" id="E8N4Z9"/>
<dbReference type="EMBL" id="AP012029">
    <property type="protein sequence ID" value="BAJ63513.1"/>
    <property type="molecule type" value="Genomic_DNA"/>
</dbReference>
<dbReference type="InterPro" id="IPR043144">
    <property type="entry name" value="Mal/L-sulf/L-lact_DH-like_ah"/>
</dbReference>
<keyword evidence="4" id="KW-1185">Reference proteome</keyword>
<evidence type="ECO:0000256" key="1">
    <source>
        <dbReference type="ARBA" id="ARBA00006056"/>
    </source>
</evidence>
<dbReference type="InterPro" id="IPR036111">
    <property type="entry name" value="Mal/L-sulfo/L-lacto_DH-like_sf"/>
</dbReference>
<dbReference type="PANTHER" id="PTHR11091:SF0">
    <property type="entry name" value="MALATE DEHYDROGENASE"/>
    <property type="match status" value="1"/>
</dbReference>
<keyword evidence="2 3" id="KW-0560">Oxidoreductase</keyword>
<dbReference type="RefSeq" id="WP_013559895.1">
    <property type="nucleotide sequence ID" value="NC_014960.1"/>
</dbReference>
<organism evidence="3 4">
    <name type="scientific">Anaerolinea thermophila (strain DSM 14523 / JCM 11388 / NBRC 100420 / UNI-1)</name>
    <dbReference type="NCBI Taxonomy" id="926569"/>
    <lineage>
        <taxon>Bacteria</taxon>
        <taxon>Bacillati</taxon>
        <taxon>Chloroflexota</taxon>
        <taxon>Anaerolineae</taxon>
        <taxon>Anaerolineales</taxon>
        <taxon>Anaerolineaceae</taxon>
        <taxon>Anaerolinea</taxon>
    </lineage>
</organism>
<dbReference type="HOGENOM" id="CLU_040452_3_0_0"/>
<dbReference type="Gene3D" id="1.10.1530.10">
    <property type="match status" value="1"/>
</dbReference>
<name>E8N4Z9_ANATU</name>
<dbReference type="EC" id="1.1.1.-" evidence="3"/>
<comment type="similarity">
    <text evidence="1">Belongs to the LDH2/MDH2 oxidoreductase family.</text>
</comment>
<sequence>MSRLVYRVEDLRNYVIRFFLKHDVPLEDAEIVADVLISADLRGVDSHGVIRLDSYYGSRLRKGLIDPHSQLKVLTETPSTLALDGGTGLGHVVGYKAMQMCIEKARQVGVGMVTVRNSNHYGIAGYYAMMALEHDMIGISFTNSQPLVAPTYGKTRYLGTNPIAVAVPAGKERPYVLDMATSIVPIGRITVYQKAGKKIPEGWGVDKDGNVTTDPGAVLNGGALMPLGGIDLMRGYKGYGLALWVDIFAGVLAGAATGPEVGKSDRPANVGHYFAAIRVDAFRPVDEFKAEMDALIQGLKNAPKAEGQDRIYIHGEKEFELAEKYQKEGIPLMKEVVDSLIASGKEVGVPFDLTPIREID</sequence>
<evidence type="ECO:0000313" key="4">
    <source>
        <dbReference type="Proteomes" id="UP000008922"/>
    </source>
</evidence>
<dbReference type="Proteomes" id="UP000008922">
    <property type="component" value="Chromosome"/>
</dbReference>
<dbReference type="SUPFAM" id="SSF89733">
    <property type="entry name" value="L-sulfolactate dehydrogenase-like"/>
    <property type="match status" value="1"/>
</dbReference>
<dbReference type="InterPro" id="IPR003767">
    <property type="entry name" value="Malate/L-lactate_DH-like"/>
</dbReference>
<accession>E8N4Z9</accession>
<gene>
    <name evidence="3" type="ordered locus">ANT_14850</name>
</gene>